<gene>
    <name evidence="1" type="ORF">V4839_16075</name>
</gene>
<dbReference type="NCBIfam" id="NF047389">
    <property type="entry name" value="ATPase_Sll1717"/>
    <property type="match status" value="1"/>
</dbReference>
<evidence type="ECO:0000313" key="2">
    <source>
        <dbReference type="Proteomes" id="UP001335910"/>
    </source>
</evidence>
<dbReference type="InterPro" id="IPR059206">
    <property type="entry name" value="Sll1717-like"/>
</dbReference>
<dbReference type="RefSeq" id="WP_331390166.1">
    <property type="nucleotide sequence ID" value="NZ_JAZKLB010000001.1"/>
</dbReference>
<organism evidence="1 2">
    <name type="scientific">Lelliottia amnigena</name>
    <name type="common">Enterobacter amnigenus</name>
    <dbReference type="NCBI Taxonomy" id="61646"/>
    <lineage>
        <taxon>Bacteria</taxon>
        <taxon>Pseudomonadati</taxon>
        <taxon>Pseudomonadota</taxon>
        <taxon>Gammaproteobacteria</taxon>
        <taxon>Enterobacterales</taxon>
        <taxon>Enterobacteriaceae</taxon>
        <taxon>Lelliottia</taxon>
    </lineage>
</organism>
<evidence type="ECO:0008006" key="3">
    <source>
        <dbReference type="Google" id="ProtNLM"/>
    </source>
</evidence>
<name>A0ABU7UFV0_LELAM</name>
<comment type="caution">
    <text evidence="1">The sequence shown here is derived from an EMBL/GenBank/DDBJ whole genome shotgun (WGS) entry which is preliminary data.</text>
</comment>
<keyword evidence="2" id="KW-1185">Reference proteome</keyword>
<protein>
    <recommendedName>
        <fullName evidence="3">ATP-binding protein</fullName>
    </recommendedName>
</protein>
<reference evidence="1 2" key="1">
    <citation type="submission" date="2023-10" db="EMBL/GenBank/DDBJ databases">
        <title>Wastewater isolates of ESBL- and carbapenemase-producing Gram-negative bacteria from New Zealand.</title>
        <authorList>
            <person name="Straub C."/>
            <person name="Weaver L."/>
            <person name="Cornelius A."/>
            <person name="Mcgill E."/>
            <person name="Dyet K."/>
            <person name="White L."/>
            <person name="Pattis I."/>
        </authorList>
    </citation>
    <scope>NUCLEOTIDE SEQUENCE [LARGE SCALE GENOMIC DNA]</scope>
    <source>
        <strain evidence="1 2">ESBL35</strain>
    </source>
</reference>
<sequence>MAIVKTFSLKSNPFEHYTAENEPDISLYAVRPPYLSAITDRARMLNSFILFGQRGAGKSATRLTVFKEDYSTEERKPFLVNLTDFTDLIEKFRKGKLTERDIIYLVAYNVIEQMLGWISLLDEVERKKIISQLSAKQRELIFALLKGFYLSKSEGERELTTESTLKLLDSAWFKKSQVWTSHRWESISKVIAAAINALSKKTLEDDTIDISKPAEELLKSLTGESANAPRVLLSRLVDFSQSFGFSGICVLIDKLDETAVTTNSSEATAQLIFPLLSNIQLLEINNFSWIAFVWDAVQDHFNNKYRIRLDKIAHANISWNNDELKEMLDKRMSFFSDGKLNFEDILGVSGDKSKIIEQLIHISVKSPRELIKLCDIIFREHDANEFKGGINEQSLNSGIDKYCLDTIGTWYENDVLQQIYRLGKDNFVNKDVQNLFKISDQGARNKIRAWEDMQVVKKKGTAPSDAGGKPVTLYEVADPRIVRIINKELDPAVGFSDLSEEE</sequence>
<proteinExistence type="predicted"/>
<accession>A0ABU7UFV0</accession>
<dbReference type="EMBL" id="JAZKLI010000001">
    <property type="protein sequence ID" value="MEE9684979.1"/>
    <property type="molecule type" value="Genomic_DNA"/>
</dbReference>
<evidence type="ECO:0000313" key="1">
    <source>
        <dbReference type="EMBL" id="MEE9684979.1"/>
    </source>
</evidence>
<dbReference type="Proteomes" id="UP001335910">
    <property type="component" value="Unassembled WGS sequence"/>
</dbReference>